<dbReference type="Pfam" id="PF14393">
    <property type="entry name" value="DUF4422"/>
    <property type="match status" value="1"/>
</dbReference>
<dbReference type="InterPro" id="IPR025536">
    <property type="entry name" value="DUF4422"/>
</dbReference>
<proteinExistence type="predicted"/>
<organism evidence="2 3">
    <name type="scientific">Agathobacter ruminis</name>
    <dbReference type="NCBI Taxonomy" id="1712665"/>
    <lineage>
        <taxon>Bacteria</taxon>
        <taxon>Bacillati</taxon>
        <taxon>Bacillota</taxon>
        <taxon>Clostridia</taxon>
        <taxon>Lachnospirales</taxon>
        <taxon>Lachnospiraceae</taxon>
        <taxon>Agathobacter</taxon>
    </lineage>
</organism>
<reference evidence="2 3" key="1">
    <citation type="submission" date="2017-10" db="EMBL/GenBank/DDBJ databases">
        <title>Resolving the taxonomy of Roseburia spp., Eubacterium rectale and Agathobacter spp. through phylogenomic analysis.</title>
        <authorList>
            <person name="Sheridan P.O."/>
            <person name="Walker A.W."/>
            <person name="Duncan S.H."/>
            <person name="Scott K.P."/>
            <person name="Toole P.W.O."/>
            <person name="Luis P."/>
            <person name="Flint H.J."/>
        </authorList>
    </citation>
    <scope>NUCLEOTIDE SEQUENCE [LARGE SCALE GENOMIC DNA]</scope>
    <source>
        <strain evidence="2 3">JK623</strain>
    </source>
</reference>
<evidence type="ECO:0000313" key="2">
    <source>
        <dbReference type="EMBL" id="PHU37544.1"/>
    </source>
</evidence>
<reference evidence="2 3" key="2">
    <citation type="submission" date="2017-10" db="EMBL/GenBank/DDBJ databases">
        <authorList>
            <person name="Banno H."/>
            <person name="Chua N.-H."/>
        </authorList>
    </citation>
    <scope>NUCLEOTIDE SEQUENCE [LARGE SCALE GENOMIC DNA]</scope>
    <source>
        <strain evidence="2 3">JK623</strain>
    </source>
</reference>
<dbReference type="AlphaFoldDB" id="A0A2G3E2R0"/>
<keyword evidence="3" id="KW-1185">Reference proteome</keyword>
<accession>A0A2G3E2R0</accession>
<evidence type="ECO:0000313" key="3">
    <source>
        <dbReference type="Proteomes" id="UP000224563"/>
    </source>
</evidence>
<name>A0A2G3E2R0_9FIRM</name>
<dbReference type="EMBL" id="PDYG01000042">
    <property type="protein sequence ID" value="PHU37544.1"/>
    <property type="molecule type" value="Genomic_DNA"/>
</dbReference>
<evidence type="ECO:0000259" key="1">
    <source>
        <dbReference type="Pfam" id="PF14393"/>
    </source>
</evidence>
<comment type="caution">
    <text evidence="2">The sequence shown here is derived from an EMBL/GenBank/DDBJ whole genome shotgun (WGS) entry which is preliminary data.</text>
</comment>
<gene>
    <name evidence="2" type="ORF">CSX02_07265</name>
</gene>
<protein>
    <submittedName>
        <fullName evidence="2">Capsular biosynthesis protein</fullName>
    </submittedName>
</protein>
<feature type="domain" description="DUF4422" evidence="1">
    <location>
        <begin position="10"/>
        <end position="222"/>
    </location>
</feature>
<dbReference type="Proteomes" id="UP000224563">
    <property type="component" value="Unassembled WGS sequence"/>
</dbReference>
<sequence length="372" mass="44017">MCIIEDMRTKIYVMTHKKFDIPSDSMYLPMQVGRATHPNPELASYLGDDTGDSISEKNCYYSELTGLYWIWKNEKCADIVGCCHYRRYLLNHAGYMFRQDEIQTILKSYDIITTKRLDLNFSYYYGFGENHKIYYLDETMKVLDDLYPDYATTFRRLVQEKHTYFGNMMICKKELYDAYMEFLFGTLFELEKRITVEEEDSYHRRIFGFISEFLQYVWIVHRNLKVYECMVGMLGEKAETREVKQQLGRFFAKCDFEGAKNYFLECRQKRPDILMEASDVTGELHLCMQVIVTAGLEQRQYGTNLLSHTNQFEELMQYMNHLNAYHAQLAKDHVEPALQDWIDAHEISDVAHRISEQVMQASIDGHINISKI</sequence>